<dbReference type="InterPro" id="IPR020904">
    <property type="entry name" value="Sc_DH/Rdtase_CS"/>
</dbReference>
<protein>
    <submittedName>
        <fullName evidence="3">SDR family oxidoreductase</fullName>
    </submittedName>
</protein>
<comment type="caution">
    <text evidence="3">The sequence shown here is derived from an EMBL/GenBank/DDBJ whole genome shotgun (WGS) entry which is preliminary data.</text>
</comment>
<gene>
    <name evidence="3" type="ORF">ELQ35_01225</name>
</gene>
<dbReference type="OrthoDB" id="9803333at2"/>
<dbReference type="FunFam" id="3.40.50.720:FF:000084">
    <property type="entry name" value="Short-chain dehydrogenase reductase"/>
    <property type="match status" value="1"/>
</dbReference>
<dbReference type="InterPro" id="IPR050259">
    <property type="entry name" value="SDR"/>
</dbReference>
<dbReference type="RefSeq" id="WP_126863030.1">
    <property type="nucleotide sequence ID" value="NZ_JAUSTX010000003.1"/>
</dbReference>
<comment type="similarity">
    <text evidence="1">Belongs to the short-chain dehydrogenases/reductases (SDR) family.</text>
</comment>
<proteinExistence type="inferred from homology"/>
<evidence type="ECO:0000313" key="4">
    <source>
        <dbReference type="Proteomes" id="UP000267430"/>
    </source>
</evidence>
<evidence type="ECO:0000256" key="2">
    <source>
        <dbReference type="ARBA" id="ARBA00023002"/>
    </source>
</evidence>
<dbReference type="EMBL" id="RYZZ01000001">
    <property type="protein sequence ID" value="RUQ32739.1"/>
    <property type="molecule type" value="Genomic_DNA"/>
</dbReference>
<dbReference type="Gene3D" id="3.40.50.720">
    <property type="entry name" value="NAD(P)-binding Rossmann-like Domain"/>
    <property type="match status" value="1"/>
</dbReference>
<dbReference type="AlphaFoldDB" id="A0A3S0U915"/>
<evidence type="ECO:0000256" key="1">
    <source>
        <dbReference type="ARBA" id="ARBA00006484"/>
    </source>
</evidence>
<reference evidence="3 4" key="1">
    <citation type="submission" date="2018-12" db="EMBL/GenBank/DDBJ databases">
        <title>Bacillus chawlae sp. nov., Bacillus glennii sp. nov., and Bacillus saganii sp. nov. Isolated from the Vehicle Assembly Building at Kennedy Space Center where the Viking Spacecraft were Assembled.</title>
        <authorList>
            <person name="Seuylemezian A."/>
            <person name="Vaishampayan P."/>
        </authorList>
    </citation>
    <scope>NUCLEOTIDE SEQUENCE [LARGE SCALE GENOMIC DNA]</scope>
    <source>
        <strain evidence="3 4">L5</strain>
    </source>
</reference>
<keyword evidence="4" id="KW-1185">Reference proteome</keyword>
<accession>A0A3S0U915</accession>
<dbReference type="SUPFAM" id="SSF51735">
    <property type="entry name" value="NAD(P)-binding Rossmann-fold domains"/>
    <property type="match status" value="1"/>
</dbReference>
<dbReference type="InterPro" id="IPR036291">
    <property type="entry name" value="NAD(P)-bd_dom_sf"/>
</dbReference>
<keyword evidence="2" id="KW-0560">Oxidoreductase</keyword>
<dbReference type="GO" id="GO:0016491">
    <property type="term" value="F:oxidoreductase activity"/>
    <property type="evidence" value="ECO:0007669"/>
    <property type="project" value="UniProtKB-KW"/>
</dbReference>
<dbReference type="PRINTS" id="PR00081">
    <property type="entry name" value="GDHRDH"/>
</dbReference>
<dbReference type="InterPro" id="IPR002347">
    <property type="entry name" value="SDR_fam"/>
</dbReference>
<dbReference type="GO" id="GO:0008206">
    <property type="term" value="P:bile acid metabolic process"/>
    <property type="evidence" value="ECO:0007669"/>
    <property type="project" value="UniProtKB-ARBA"/>
</dbReference>
<organism evidence="3 4">
    <name type="scientific">Peribacillus cavernae</name>
    <dbReference type="NCBI Taxonomy" id="1674310"/>
    <lineage>
        <taxon>Bacteria</taxon>
        <taxon>Bacillati</taxon>
        <taxon>Bacillota</taxon>
        <taxon>Bacilli</taxon>
        <taxon>Bacillales</taxon>
        <taxon>Bacillaceae</taxon>
        <taxon>Peribacillus</taxon>
    </lineage>
</organism>
<dbReference type="PANTHER" id="PTHR42879">
    <property type="entry name" value="3-OXOACYL-(ACYL-CARRIER-PROTEIN) REDUCTASE"/>
    <property type="match status" value="1"/>
</dbReference>
<dbReference type="Pfam" id="PF13561">
    <property type="entry name" value="adh_short_C2"/>
    <property type="match status" value="1"/>
</dbReference>
<dbReference type="PANTHER" id="PTHR42879:SF2">
    <property type="entry name" value="3-OXOACYL-[ACYL-CARRIER-PROTEIN] REDUCTASE FABG"/>
    <property type="match status" value="1"/>
</dbReference>
<name>A0A3S0U915_9BACI</name>
<dbReference type="PROSITE" id="PS00061">
    <property type="entry name" value="ADH_SHORT"/>
    <property type="match status" value="1"/>
</dbReference>
<dbReference type="Proteomes" id="UP000267430">
    <property type="component" value="Unassembled WGS sequence"/>
</dbReference>
<evidence type="ECO:0000313" key="3">
    <source>
        <dbReference type="EMBL" id="RUQ32739.1"/>
    </source>
</evidence>
<sequence>MKTLENRVAIITGAGRGLGKNDAMVLAREGATLALADIRDSVHNTKQEIEDAGGRASSYVFDLRSTEGIRSFVKNVKEEFGRIDILINNAANVTNIAPITKMDDEKWQLDVDVNLTAVYQLSKEVLPIMKEQNGGRIIGMASVAGTLGGYGQAGYSATKMGTIGLMKTLALEGARYGITANAIVPGIINTELAKEQREVNFQMSERMRKRIAMERFGEPDDISELIAFLVSERAGYITGQAITIAGGLDLFTF</sequence>
<dbReference type="PRINTS" id="PR00080">
    <property type="entry name" value="SDRFAMILY"/>
</dbReference>